<dbReference type="Gene3D" id="1.20.144.10">
    <property type="entry name" value="Phosphatidic acid phosphatase type 2/haloperoxidase"/>
    <property type="match status" value="1"/>
</dbReference>
<feature type="transmembrane region" description="Helical" evidence="1">
    <location>
        <begin position="12"/>
        <end position="30"/>
    </location>
</feature>
<dbReference type="InterPro" id="IPR036938">
    <property type="entry name" value="PAP2/HPO_sf"/>
</dbReference>
<feature type="transmembrane region" description="Helical" evidence="1">
    <location>
        <begin position="162"/>
        <end position="181"/>
    </location>
</feature>
<keyword evidence="1" id="KW-1133">Transmembrane helix</keyword>
<keyword evidence="1" id="KW-0812">Transmembrane</keyword>
<dbReference type="SUPFAM" id="SSF48317">
    <property type="entry name" value="Acid phosphatase/Vanadium-dependent haloperoxidase"/>
    <property type="match status" value="1"/>
</dbReference>
<comment type="caution">
    <text evidence="2">The sequence shown here is derived from an EMBL/GenBank/DDBJ whole genome shotgun (WGS) entry which is preliminary data.</text>
</comment>
<dbReference type="RefSeq" id="WP_006779524.1">
    <property type="nucleotide sequence ID" value="NZ_CP040506.1"/>
</dbReference>
<dbReference type="AlphaFoldDB" id="G5IDG1"/>
<accession>G5IDG1</accession>
<evidence type="ECO:0000313" key="3">
    <source>
        <dbReference type="Proteomes" id="UP000005384"/>
    </source>
</evidence>
<protein>
    <recommendedName>
        <fullName evidence="4">Phosphatidic acid phosphatase type 2/haloperoxidase domain-containing protein</fullName>
    </recommendedName>
</protein>
<name>G5IDG1_9FIRM</name>
<dbReference type="OrthoDB" id="9790723at2"/>
<proteinExistence type="predicted"/>
<keyword evidence="3" id="KW-1185">Reference proteome</keyword>
<evidence type="ECO:0008006" key="4">
    <source>
        <dbReference type="Google" id="ProtNLM"/>
    </source>
</evidence>
<gene>
    <name evidence="2" type="ORF">HMPREF9473_01538</name>
</gene>
<organism evidence="2 3">
    <name type="scientific">Hungatella hathewayi WAL-18680</name>
    <dbReference type="NCBI Taxonomy" id="742737"/>
    <lineage>
        <taxon>Bacteria</taxon>
        <taxon>Bacillati</taxon>
        <taxon>Bacillota</taxon>
        <taxon>Clostridia</taxon>
        <taxon>Lachnospirales</taxon>
        <taxon>Lachnospiraceae</taxon>
        <taxon>Hungatella</taxon>
    </lineage>
</organism>
<evidence type="ECO:0000256" key="1">
    <source>
        <dbReference type="SAM" id="Phobius"/>
    </source>
</evidence>
<evidence type="ECO:0000313" key="2">
    <source>
        <dbReference type="EMBL" id="EHI60496.1"/>
    </source>
</evidence>
<reference evidence="2 3" key="1">
    <citation type="submission" date="2011-08" db="EMBL/GenBank/DDBJ databases">
        <title>The Genome Sequence of Clostridium hathewayi WAL-18680.</title>
        <authorList>
            <consortium name="The Broad Institute Genome Sequencing Platform"/>
            <person name="Earl A."/>
            <person name="Ward D."/>
            <person name="Feldgarden M."/>
            <person name="Gevers D."/>
            <person name="Finegold S.M."/>
            <person name="Summanen P.H."/>
            <person name="Molitoris D.R."/>
            <person name="Song M."/>
            <person name="Daigneault M."/>
            <person name="Allen-Vercoe E."/>
            <person name="Young S.K."/>
            <person name="Zeng Q."/>
            <person name="Gargeya S."/>
            <person name="Fitzgerald M."/>
            <person name="Haas B."/>
            <person name="Abouelleil A."/>
            <person name="Alvarado L."/>
            <person name="Arachchi H.M."/>
            <person name="Berlin A."/>
            <person name="Brown A."/>
            <person name="Chapman S.B."/>
            <person name="Chen Z."/>
            <person name="Dunbar C."/>
            <person name="Freedman E."/>
            <person name="Gearin G."/>
            <person name="Gellesch M."/>
            <person name="Goldberg J."/>
            <person name="Griggs A."/>
            <person name="Gujja S."/>
            <person name="Heiman D."/>
            <person name="Howarth C."/>
            <person name="Larson L."/>
            <person name="Lui A."/>
            <person name="MacDonald P.J.P."/>
            <person name="Montmayeur A."/>
            <person name="Murphy C."/>
            <person name="Neiman D."/>
            <person name="Pearson M."/>
            <person name="Priest M."/>
            <person name="Roberts A."/>
            <person name="Saif S."/>
            <person name="Shea T."/>
            <person name="Shenoy N."/>
            <person name="Sisk P."/>
            <person name="Stolte C."/>
            <person name="Sykes S."/>
            <person name="Wortman J."/>
            <person name="Nusbaum C."/>
            <person name="Birren B."/>
        </authorList>
    </citation>
    <scope>NUCLEOTIDE SEQUENCE [LARGE SCALE GENOMIC DNA]</scope>
    <source>
        <strain evidence="2 3">WAL-18680</strain>
    </source>
</reference>
<keyword evidence="1" id="KW-0472">Membrane</keyword>
<feature type="transmembrane region" description="Helical" evidence="1">
    <location>
        <begin position="51"/>
        <end position="75"/>
    </location>
</feature>
<dbReference type="HOGENOM" id="CLU_102949_1_0_9"/>
<dbReference type="Proteomes" id="UP000005384">
    <property type="component" value="Unassembled WGS sequence"/>
</dbReference>
<feature type="transmembrane region" description="Helical" evidence="1">
    <location>
        <begin position="81"/>
        <end position="102"/>
    </location>
</feature>
<dbReference type="PATRIC" id="fig|742737.3.peg.1554"/>
<dbReference type="EMBL" id="ADLN01000018">
    <property type="protein sequence ID" value="EHI60496.1"/>
    <property type="molecule type" value="Genomic_DNA"/>
</dbReference>
<feature type="transmembrane region" description="Helical" evidence="1">
    <location>
        <begin position="187"/>
        <end position="207"/>
    </location>
</feature>
<sequence>MEQLRTFVKKYKHAWILSYAFIYLPWFLYLEKTVTRDYYVLHTRLDDMIPFNEYFIIPYLLWFAYVAGTILFFFFTNKQDYYRLCAYLFTGMTISLLICTIFPNGTDLRTLVDPDKNFCSKLVFYLHAADTSTNIFPSIHVFNSIGVHIAVMHSESLRKKRWVCNASFILMIAICMATVVLKQHSVVDVAGSLVMAYLLYPFVYSPAYQRQKVARKALG</sequence>